<gene>
    <name evidence="1" type="ORF">L484_022087</name>
</gene>
<dbReference type="KEGG" id="mnt:21404915"/>
<dbReference type="Proteomes" id="UP000030645">
    <property type="component" value="Unassembled WGS sequence"/>
</dbReference>
<name>W9RPA7_9ROSA</name>
<organism evidence="1 2">
    <name type="scientific">Morus notabilis</name>
    <dbReference type="NCBI Taxonomy" id="981085"/>
    <lineage>
        <taxon>Eukaryota</taxon>
        <taxon>Viridiplantae</taxon>
        <taxon>Streptophyta</taxon>
        <taxon>Embryophyta</taxon>
        <taxon>Tracheophyta</taxon>
        <taxon>Spermatophyta</taxon>
        <taxon>Magnoliopsida</taxon>
        <taxon>eudicotyledons</taxon>
        <taxon>Gunneridae</taxon>
        <taxon>Pentapetalae</taxon>
        <taxon>rosids</taxon>
        <taxon>fabids</taxon>
        <taxon>Rosales</taxon>
        <taxon>Moraceae</taxon>
        <taxon>Moreae</taxon>
        <taxon>Morus</taxon>
    </lineage>
</organism>
<reference evidence="2" key="1">
    <citation type="submission" date="2013-01" db="EMBL/GenBank/DDBJ databases">
        <title>Draft Genome Sequence of a Mulberry Tree, Morus notabilis C.K. Schneid.</title>
        <authorList>
            <person name="He N."/>
            <person name="Zhao S."/>
        </authorList>
    </citation>
    <scope>NUCLEOTIDE SEQUENCE</scope>
</reference>
<dbReference type="InterPro" id="IPR007750">
    <property type="entry name" value="DUF674"/>
</dbReference>
<dbReference type="STRING" id="981085.W9RPA7"/>
<keyword evidence="2" id="KW-1185">Reference proteome</keyword>
<dbReference type="OrthoDB" id="1277335at2759"/>
<evidence type="ECO:0000313" key="2">
    <source>
        <dbReference type="Proteomes" id="UP000030645"/>
    </source>
</evidence>
<evidence type="ECO:0000313" key="1">
    <source>
        <dbReference type="EMBL" id="EXC01509.1"/>
    </source>
</evidence>
<dbReference type="PANTHER" id="PTHR33103">
    <property type="entry name" value="OS01G0153900 PROTEIN"/>
    <property type="match status" value="1"/>
</dbReference>
<dbReference type="AlphaFoldDB" id="W9RPA7"/>
<dbReference type="Pfam" id="PF05056">
    <property type="entry name" value="DUF674"/>
    <property type="match status" value="1"/>
</dbReference>
<dbReference type="EMBL" id="KE345330">
    <property type="protein sequence ID" value="EXC01509.1"/>
    <property type="molecule type" value="Genomic_DNA"/>
</dbReference>
<proteinExistence type="predicted"/>
<protein>
    <submittedName>
        <fullName evidence="1">Uncharacterized protein</fullName>
    </submittedName>
</protein>
<sequence length="208" mass="23411">MLLSPSNGAESHCRNLKLKIDDADPRKFFLCSKECTASKFRLLSYYKGAVCECGKAMSNEVSLFQKELENSPSDAQDGGVFVKVIHRYLISDDLEVMPLCIAATISLLSKYGVTHWSTIEERTFNLGADEVLNLLLCSLVSISPLTYSLLKHLNCVHYFPRRAFGSQTIEVMDQEQKINVKLFVSKSKRRVICAVKQRKTSLIYSTVS</sequence>
<dbReference type="eggNOG" id="ENOG502RI50">
    <property type="taxonomic scope" value="Eukaryota"/>
</dbReference>
<accession>W9RPA7</accession>
<dbReference type="PANTHER" id="PTHR33103:SF27">
    <property type="entry name" value="OS04G0594700 PROTEIN"/>
    <property type="match status" value="1"/>
</dbReference>